<evidence type="ECO:0000313" key="10">
    <source>
        <dbReference type="Proteomes" id="UP000887575"/>
    </source>
</evidence>
<dbReference type="PANTHER" id="PTHR13247:SF0">
    <property type="entry name" value="MITOCHONDRIAL FISSION 1 PROTEIN"/>
    <property type="match status" value="1"/>
</dbReference>
<dbReference type="SUPFAM" id="SSF48452">
    <property type="entry name" value="TPR-like"/>
    <property type="match status" value="1"/>
</dbReference>
<organism evidence="10 11">
    <name type="scientific">Mesorhabditis belari</name>
    <dbReference type="NCBI Taxonomy" id="2138241"/>
    <lineage>
        <taxon>Eukaryota</taxon>
        <taxon>Metazoa</taxon>
        <taxon>Ecdysozoa</taxon>
        <taxon>Nematoda</taxon>
        <taxon>Chromadorea</taxon>
        <taxon>Rhabditida</taxon>
        <taxon>Rhabditina</taxon>
        <taxon>Rhabditomorpha</taxon>
        <taxon>Rhabditoidea</taxon>
        <taxon>Rhabditidae</taxon>
        <taxon>Mesorhabditinae</taxon>
        <taxon>Mesorhabditis</taxon>
    </lineage>
</organism>
<keyword evidence="10" id="KW-1185">Reference proteome</keyword>
<dbReference type="GO" id="GO:0016559">
    <property type="term" value="P:peroxisome fission"/>
    <property type="evidence" value="ECO:0007669"/>
    <property type="project" value="TreeGrafter"/>
</dbReference>
<keyword evidence="6 8" id="KW-0496">Mitochondrion</keyword>
<dbReference type="Pfam" id="PF14852">
    <property type="entry name" value="Fis1_TPR_N"/>
    <property type="match status" value="1"/>
</dbReference>
<evidence type="ECO:0000256" key="2">
    <source>
        <dbReference type="ARBA" id="ARBA00008937"/>
    </source>
</evidence>
<comment type="similarity">
    <text evidence="2 8">Belongs to the FIS1 family.</text>
</comment>
<dbReference type="PANTHER" id="PTHR13247">
    <property type="entry name" value="TETRATRICOPEPTIDE REPEAT PROTEIN 11 TPR REPEAT PROTEIN 11"/>
    <property type="match status" value="1"/>
</dbReference>
<name>A0AAF3EUC1_9BILA</name>
<keyword evidence="4 8" id="KW-1000">Mitochondrion outer membrane</keyword>
<protein>
    <recommendedName>
        <fullName evidence="8">Mitochondrial fission 1 protein</fullName>
    </recommendedName>
</protein>
<dbReference type="InterPro" id="IPR016543">
    <property type="entry name" value="Fis1"/>
</dbReference>
<keyword evidence="3 9" id="KW-0812">Transmembrane</keyword>
<accession>A0AAF3EUC1</accession>
<evidence type="ECO:0000256" key="1">
    <source>
        <dbReference type="ARBA" id="ARBA00004572"/>
    </source>
</evidence>
<dbReference type="Pfam" id="PF14853">
    <property type="entry name" value="Fis1_TPR_C"/>
    <property type="match status" value="1"/>
</dbReference>
<dbReference type="WBParaSite" id="MBELARI_LOCUS17751">
    <property type="protein sequence ID" value="MBELARI_LOCUS17751"/>
    <property type="gene ID" value="MBELARI_LOCUS17751"/>
</dbReference>
<dbReference type="GO" id="GO:0005778">
    <property type="term" value="C:peroxisomal membrane"/>
    <property type="evidence" value="ECO:0007669"/>
    <property type="project" value="TreeGrafter"/>
</dbReference>
<dbReference type="GO" id="GO:0000266">
    <property type="term" value="P:mitochondrial fission"/>
    <property type="evidence" value="ECO:0007669"/>
    <property type="project" value="UniProtKB-UniRule"/>
</dbReference>
<dbReference type="AlphaFoldDB" id="A0AAF3EUC1"/>
<comment type="subcellular location">
    <subcellularLocation>
        <location evidence="1">Mitochondrion outer membrane</location>
        <topology evidence="1">Single-pass membrane protein</topology>
    </subcellularLocation>
</comment>
<dbReference type="InterPro" id="IPR028058">
    <property type="entry name" value="Fis1_TPR_N"/>
</dbReference>
<dbReference type="GO" id="GO:0005741">
    <property type="term" value="C:mitochondrial outer membrane"/>
    <property type="evidence" value="ECO:0007669"/>
    <property type="project" value="UniProtKB-SubCell"/>
</dbReference>
<dbReference type="InterPro" id="IPR028061">
    <property type="entry name" value="Fis1_TPR_C"/>
</dbReference>
<feature type="transmembrane region" description="Helical" evidence="9">
    <location>
        <begin position="126"/>
        <end position="149"/>
    </location>
</feature>
<sequence length="154" mass="16883">MSTDLQSILDERIDADQLEIFRNQYEIQVQRGHPSAAAVFAYAHALCKSKSTNVKTGVLLLEELLRSDHIEIPARDIVYFIALGRARLNDYDRALAALNPLIEQEPENRQATNLKRAIEAKMHKNAIIGAAVIGGGLAVVGGLIVAAFISRGHQ</sequence>
<dbReference type="PIRSF" id="PIRSF008835">
    <property type="entry name" value="TPR_repeat_11_Fis1"/>
    <property type="match status" value="1"/>
</dbReference>
<dbReference type="GO" id="GO:0043653">
    <property type="term" value="P:mitochondrial fragmentation involved in apoptotic process"/>
    <property type="evidence" value="ECO:0007669"/>
    <property type="project" value="TreeGrafter"/>
</dbReference>
<keyword evidence="7 8" id="KW-0472">Membrane</keyword>
<evidence type="ECO:0000256" key="7">
    <source>
        <dbReference type="ARBA" id="ARBA00023136"/>
    </source>
</evidence>
<dbReference type="InterPro" id="IPR033745">
    <property type="entry name" value="Fis1_cytosol"/>
</dbReference>
<comment type="domain">
    <text evidence="8">The C-terminus is required for mitochondrial localization, while the N-terminus is necessary for mitochondrial fission.</text>
</comment>
<evidence type="ECO:0000256" key="4">
    <source>
        <dbReference type="ARBA" id="ARBA00022787"/>
    </source>
</evidence>
<dbReference type="GO" id="GO:0000422">
    <property type="term" value="P:autophagy of mitochondrion"/>
    <property type="evidence" value="ECO:0007669"/>
    <property type="project" value="TreeGrafter"/>
</dbReference>
<evidence type="ECO:0000256" key="3">
    <source>
        <dbReference type="ARBA" id="ARBA00022692"/>
    </source>
</evidence>
<comment type="function">
    <text evidence="8">Involved in the fragmentation of the mitochondrial network and its perinuclear clustering.</text>
</comment>
<dbReference type="Proteomes" id="UP000887575">
    <property type="component" value="Unassembled WGS sequence"/>
</dbReference>
<dbReference type="CDD" id="cd12212">
    <property type="entry name" value="Fis1"/>
    <property type="match status" value="1"/>
</dbReference>
<evidence type="ECO:0000256" key="5">
    <source>
        <dbReference type="ARBA" id="ARBA00022989"/>
    </source>
</evidence>
<reference evidence="11" key="1">
    <citation type="submission" date="2024-02" db="UniProtKB">
        <authorList>
            <consortium name="WormBaseParasite"/>
        </authorList>
    </citation>
    <scope>IDENTIFICATION</scope>
</reference>
<evidence type="ECO:0000256" key="6">
    <source>
        <dbReference type="ARBA" id="ARBA00023128"/>
    </source>
</evidence>
<evidence type="ECO:0000256" key="9">
    <source>
        <dbReference type="SAM" id="Phobius"/>
    </source>
</evidence>
<dbReference type="InterPro" id="IPR011990">
    <property type="entry name" value="TPR-like_helical_dom_sf"/>
</dbReference>
<proteinExistence type="inferred from homology"/>
<evidence type="ECO:0000313" key="11">
    <source>
        <dbReference type="WBParaSite" id="MBELARI_LOCUS17751"/>
    </source>
</evidence>
<dbReference type="Gene3D" id="1.25.40.10">
    <property type="entry name" value="Tetratricopeptide repeat domain"/>
    <property type="match status" value="1"/>
</dbReference>
<evidence type="ECO:0000256" key="8">
    <source>
        <dbReference type="PIRNR" id="PIRNR008835"/>
    </source>
</evidence>
<keyword evidence="5 9" id="KW-1133">Transmembrane helix</keyword>